<keyword evidence="3" id="KW-1185">Reference proteome</keyword>
<comment type="caution">
    <text evidence="2">The sequence shown here is derived from an EMBL/GenBank/DDBJ whole genome shotgun (WGS) entry which is preliminary data.</text>
</comment>
<dbReference type="Proteomes" id="UP001219862">
    <property type="component" value="Unassembled WGS sequence"/>
</dbReference>
<name>A0ABT5KZX2_9BURK</name>
<evidence type="ECO:0000259" key="1">
    <source>
        <dbReference type="Pfam" id="PF09994"/>
    </source>
</evidence>
<proteinExistence type="predicted"/>
<accession>A0ABT5KZX2</accession>
<dbReference type="PANTHER" id="PTHR33840">
    <property type="match status" value="1"/>
</dbReference>
<reference evidence="2 3" key="1">
    <citation type="submission" date="2022-10" db="EMBL/GenBank/DDBJ databases">
        <title>paucibacter sp. hw8 Genome sequencing.</title>
        <authorList>
            <person name="Park S."/>
        </authorList>
    </citation>
    <scope>NUCLEOTIDE SEQUENCE [LARGE SCALE GENOMIC DNA]</scope>
    <source>
        <strain evidence="3">hw8</strain>
    </source>
</reference>
<protein>
    <submittedName>
        <fullName evidence="2">DUF2235 domain-containing protein</fullName>
    </submittedName>
</protein>
<dbReference type="InterPro" id="IPR018712">
    <property type="entry name" value="Tle1-like_cat"/>
</dbReference>
<dbReference type="Pfam" id="PF09994">
    <property type="entry name" value="T6SS_Tle1-like_cat"/>
    <property type="match status" value="1"/>
</dbReference>
<dbReference type="PANTHER" id="PTHR33840:SF1">
    <property type="entry name" value="TLE1 PHOSPHOLIPASE DOMAIN-CONTAINING PROTEIN"/>
    <property type="match status" value="1"/>
</dbReference>
<evidence type="ECO:0000313" key="3">
    <source>
        <dbReference type="Proteomes" id="UP001219862"/>
    </source>
</evidence>
<gene>
    <name evidence="2" type="ORF">PRZ01_19025</name>
</gene>
<evidence type="ECO:0000313" key="2">
    <source>
        <dbReference type="EMBL" id="MDC8787282.1"/>
    </source>
</evidence>
<dbReference type="EMBL" id="JAQQXS010000027">
    <property type="protein sequence ID" value="MDC8787282.1"/>
    <property type="molecule type" value="Genomic_DNA"/>
</dbReference>
<sequence length="635" mass="69721">MSITPLTTQSTCLRPLDKAEFMQRACGLGLDQGCVYKCQVPIWVNFFFDGTNNNLYRDQPKKSHSNVGVLFNTSRDNQDEGYFAHYIPGVGTPFPDIGEYGELPEGKSQGAGGDARINWALFQLLNDVHWISHKALLFKEDEARKISTQAPMCADVLHNGVLGEAGNNLQGKRTYFSNILVPRLQKALVGEEGRRRLPEVVHVNVAVFGFSRGAAEARAFCFYLDHLLDKGQLLAGIKVEVQFLGLFDTVASVGVADASPYIPFRGFGAWANGTLDIPTPLVKRSVHFVAAHEIRKAFPLSSARMGKTAYPPHCTEVVYPGAHSDVGGGYAPGEQGKALRDRSRLLSQVPLVNMYLEAMKAGVALLSADQLIKAGAAGARTVADLDIHPDTSRLFEAYAKAQWKSADVVEEHLKAQMQMYWRWRANVTRRRASNAKVQPPLAGLTTLKSYEAASPQERLDLMGSEKDFVADTVAFDSSPGQDRAARSAYLSTAARGVVSPEVDEFFDTLMHDSHASFYMVGPVTEQDKRDKVAQVAAKGQRVAEAQAVWDRWNSRPKVGAANPPVPEPLSPLEQRILAHQKEHPGEFPPVSDAETADLLALESLTTRMAVKTVAGTTRREEGGHIRYRKVFDTST</sequence>
<organism evidence="2 3">
    <name type="scientific">Roseateles koreensis</name>
    <dbReference type="NCBI Taxonomy" id="2987526"/>
    <lineage>
        <taxon>Bacteria</taxon>
        <taxon>Pseudomonadati</taxon>
        <taxon>Pseudomonadota</taxon>
        <taxon>Betaproteobacteria</taxon>
        <taxon>Burkholderiales</taxon>
        <taxon>Sphaerotilaceae</taxon>
        <taxon>Roseateles</taxon>
    </lineage>
</organism>
<feature type="domain" description="T6SS Phospholipase effector Tle1-like catalytic" evidence="1">
    <location>
        <begin position="237"/>
        <end position="355"/>
    </location>
</feature>
<dbReference type="RefSeq" id="WP_273598422.1">
    <property type="nucleotide sequence ID" value="NZ_JAQQXS010000027.1"/>
</dbReference>